<keyword evidence="2" id="KW-0732">Signal</keyword>
<reference evidence="3 4" key="1">
    <citation type="submission" date="2017-06" db="EMBL/GenBank/DDBJ databases">
        <authorList>
            <person name="Kim H.J."/>
            <person name="Triplett B.A."/>
        </authorList>
    </citation>
    <scope>NUCLEOTIDE SEQUENCE [LARGE SCALE GENOMIC DNA]</scope>
    <source>
        <strain evidence="3 4">DSM 25597</strain>
    </source>
</reference>
<keyword evidence="4" id="KW-1185">Reference proteome</keyword>
<dbReference type="PANTHER" id="PTHR40940">
    <property type="entry name" value="PROTEIN BATD-RELATED"/>
    <property type="match status" value="1"/>
</dbReference>
<evidence type="ECO:0000256" key="1">
    <source>
        <dbReference type="SAM" id="Phobius"/>
    </source>
</evidence>
<dbReference type="Pfam" id="PF13584">
    <property type="entry name" value="BatD"/>
    <property type="match status" value="2"/>
</dbReference>
<dbReference type="RefSeq" id="WP_089370453.1">
    <property type="nucleotide sequence ID" value="NZ_BMEP01000003.1"/>
</dbReference>
<feature type="chain" id="PRO_5012330887" evidence="2">
    <location>
        <begin position="21"/>
        <end position="591"/>
    </location>
</feature>
<gene>
    <name evidence="3" type="ORF">SAMN06265376_1011162</name>
</gene>
<dbReference type="OrthoDB" id="2079210at2"/>
<dbReference type="Proteomes" id="UP000198379">
    <property type="component" value="Unassembled WGS sequence"/>
</dbReference>
<accession>A0A238WK79</accession>
<keyword evidence="1" id="KW-1133">Transmembrane helix</keyword>
<keyword evidence="1" id="KW-0812">Transmembrane</keyword>
<feature type="signal peptide" evidence="2">
    <location>
        <begin position="1"/>
        <end position="20"/>
    </location>
</feature>
<evidence type="ECO:0000313" key="3">
    <source>
        <dbReference type="EMBL" id="SNR46887.1"/>
    </source>
</evidence>
<feature type="transmembrane region" description="Helical" evidence="1">
    <location>
        <begin position="449"/>
        <end position="468"/>
    </location>
</feature>
<protein>
    <submittedName>
        <fullName evidence="3">Oxygen tolerance</fullName>
    </submittedName>
</protein>
<dbReference type="InterPro" id="IPR025738">
    <property type="entry name" value="BatD"/>
</dbReference>
<sequence length="591" mass="66730">MKLKLYIFSIILLSIATVSAQDVSFNAKVNKKKLGVNERLRIDFEVNQDGDNFKRPDFKGFTVYSGPNQAVSRSWVNGKGTYSKTFSYILIPTKRGKFTIGQAEITIKGEVYKSPPLEVTVTAAVDKPKDGNDAAYIASEKIHLVAEVSKNNPYLNQAFTVVYKLYVSPETSVSNWREIDSPKFADFWSQNIDEKQFKIYEGEYQGEPYRYVILRRTVLYPQKTGKLNIEPLSLSVSVAVPTNRRDLFGRFLTQNANITVAAKNRTVDVKPLPLDGRPDDFTGAVGEFDFTVKTDKNSLDASEAFQLSVEAKGNGNLKLFNLPKPNLPSKLEVYEPENADRVRTNLSGMSGLKRSTYTVVPAYKGKYPIPPISFSYFNPKTERYERKTSDEIVVEVMNGPVDSNADANTSATTSGTNKQQVIAADKQFAYIKSTPNLQSITKKQFFKSGLFWTLLGAPFLLIPIAMFVRKKRQAYTSDVQGNRIRKADKLARKFLSEAKKNLGSQKEFYIAMERALHNYLKAKLNIQTSEMSKDRITRLLKEREVDTSNTIEFIGLLESCEFARYTPSSNVAMQQDYEKAVRVISTMDKQL</sequence>
<dbReference type="PANTHER" id="PTHR40940:SF2">
    <property type="entry name" value="BATD"/>
    <property type="match status" value="1"/>
</dbReference>
<evidence type="ECO:0000256" key="2">
    <source>
        <dbReference type="SAM" id="SignalP"/>
    </source>
</evidence>
<organism evidence="3 4">
    <name type="scientific">Dokdonia pacifica</name>
    <dbReference type="NCBI Taxonomy" id="1627892"/>
    <lineage>
        <taxon>Bacteria</taxon>
        <taxon>Pseudomonadati</taxon>
        <taxon>Bacteroidota</taxon>
        <taxon>Flavobacteriia</taxon>
        <taxon>Flavobacteriales</taxon>
        <taxon>Flavobacteriaceae</taxon>
        <taxon>Dokdonia</taxon>
    </lineage>
</organism>
<keyword evidence="1" id="KW-0472">Membrane</keyword>
<dbReference type="AlphaFoldDB" id="A0A238WK79"/>
<name>A0A238WK79_9FLAO</name>
<proteinExistence type="predicted"/>
<dbReference type="EMBL" id="FZNY01000001">
    <property type="protein sequence ID" value="SNR46887.1"/>
    <property type="molecule type" value="Genomic_DNA"/>
</dbReference>
<evidence type="ECO:0000313" key="4">
    <source>
        <dbReference type="Proteomes" id="UP000198379"/>
    </source>
</evidence>